<dbReference type="InParanoid" id="A0A371RHQ6"/>
<dbReference type="AlphaFoldDB" id="A0A371RHQ6"/>
<reference evidence="1 2" key="1">
    <citation type="submission" date="2018-08" db="EMBL/GenBank/DDBJ databases">
        <title>Parvularcula sp. SM1705, isolated from surface water of the South Sea China.</title>
        <authorList>
            <person name="Sun L."/>
        </authorList>
    </citation>
    <scope>NUCLEOTIDE SEQUENCE [LARGE SCALE GENOMIC DNA]</scope>
    <source>
        <strain evidence="1 2">SM1705</strain>
    </source>
</reference>
<protein>
    <submittedName>
        <fullName evidence="1">Uncharacterized protein</fullName>
    </submittedName>
</protein>
<accession>A0A371RHQ6</accession>
<evidence type="ECO:0000313" key="2">
    <source>
        <dbReference type="Proteomes" id="UP000264589"/>
    </source>
</evidence>
<proteinExistence type="predicted"/>
<organism evidence="1 2">
    <name type="scientific">Parvularcula marina</name>
    <dbReference type="NCBI Taxonomy" id="2292771"/>
    <lineage>
        <taxon>Bacteria</taxon>
        <taxon>Pseudomonadati</taxon>
        <taxon>Pseudomonadota</taxon>
        <taxon>Alphaproteobacteria</taxon>
        <taxon>Parvularculales</taxon>
        <taxon>Parvularculaceae</taxon>
        <taxon>Parvularcula</taxon>
    </lineage>
</organism>
<name>A0A371RHQ6_9PROT</name>
<comment type="caution">
    <text evidence="1">The sequence shown here is derived from an EMBL/GenBank/DDBJ whole genome shotgun (WGS) entry which is preliminary data.</text>
</comment>
<sequence length="127" mass="13490">MVGLILLGACASTTSRIDRLRETYNQAPLSVRSELSCESFSASECNCVRSQYSQLIERPDDETLLAADTFMRKSGLGDPTSGMGALTFAITMQPMTVARAKELCGISGDLKDANDAVSSLSIEGGSE</sequence>
<gene>
    <name evidence="1" type="ORF">DX908_06615</name>
</gene>
<keyword evidence="2" id="KW-1185">Reference proteome</keyword>
<dbReference type="EMBL" id="QUQO01000001">
    <property type="protein sequence ID" value="RFB04988.1"/>
    <property type="molecule type" value="Genomic_DNA"/>
</dbReference>
<evidence type="ECO:0000313" key="1">
    <source>
        <dbReference type="EMBL" id="RFB04988.1"/>
    </source>
</evidence>
<dbReference type="Proteomes" id="UP000264589">
    <property type="component" value="Unassembled WGS sequence"/>
</dbReference>